<comment type="caution">
    <text evidence="2">The sequence shown here is derived from an EMBL/GenBank/DDBJ whole genome shotgun (WGS) entry which is preliminary data.</text>
</comment>
<protein>
    <recommendedName>
        <fullName evidence="4">Lipoprotein</fullName>
    </recommendedName>
</protein>
<keyword evidence="1" id="KW-0732">Signal</keyword>
<dbReference type="EMBL" id="JAYKLX010000006">
    <property type="protein sequence ID" value="MEB3346707.1"/>
    <property type="molecule type" value="Genomic_DNA"/>
</dbReference>
<evidence type="ECO:0000313" key="2">
    <source>
        <dbReference type="EMBL" id="MEB3346707.1"/>
    </source>
</evidence>
<accession>A0ABU5ZXV5</accession>
<sequence length="289" mass="31303">MKKLYFLLAFASILLFLSCNKDDNTSNNDPKLIIKLEVDPTQVRLGNTGTPANIPAGNAGQSPVFNSISAHYLEFTSNATTLLGDGAIVYQAPETDKGGAGAIDFNRSNVVAPGDVFLEVSLKDITPGSYEWVRLSLSYQNYDVQFYFNDAPFTGTVASFVGFNNYLTEYTIKNETVTVNGNRSQGYWGFETITGVQTGQAPEGATTVPNPLFTTSPIPQGSCVVTGNFDQNLVITGNESEDITVTLSLSINNSFEWVDVNQNGKWDVDPDSGENIVDMGLRGLVPSFQ</sequence>
<dbReference type="PROSITE" id="PS51257">
    <property type="entry name" value="PROKAR_LIPOPROTEIN"/>
    <property type="match status" value="1"/>
</dbReference>
<evidence type="ECO:0000313" key="3">
    <source>
        <dbReference type="Proteomes" id="UP001327027"/>
    </source>
</evidence>
<dbReference type="Proteomes" id="UP001327027">
    <property type="component" value="Unassembled WGS sequence"/>
</dbReference>
<dbReference type="RefSeq" id="WP_324180733.1">
    <property type="nucleotide sequence ID" value="NZ_BAABAW010000006.1"/>
</dbReference>
<feature type="signal peptide" evidence="1">
    <location>
        <begin position="1"/>
        <end position="21"/>
    </location>
</feature>
<name>A0ABU5ZXV5_9FLAO</name>
<evidence type="ECO:0008006" key="4">
    <source>
        <dbReference type="Google" id="ProtNLM"/>
    </source>
</evidence>
<proteinExistence type="predicted"/>
<reference evidence="2 3" key="1">
    <citation type="journal article" date="2013" name="Int. J. Syst. Evol. Microbiol.">
        <title>Aquimarina gracilis sp. nov., isolated from the gut microflora of a mussel, Mytilus coruscus, and emended description of Aquimarina spongiae.</title>
        <authorList>
            <person name="Park S.C."/>
            <person name="Choe H.N."/>
            <person name="Baik K.S."/>
            <person name="Seong C.N."/>
        </authorList>
    </citation>
    <scope>NUCLEOTIDE SEQUENCE [LARGE SCALE GENOMIC DNA]</scope>
    <source>
        <strain evidence="2 3">PSC32</strain>
    </source>
</reference>
<keyword evidence="3" id="KW-1185">Reference proteome</keyword>
<organism evidence="2 3">
    <name type="scientific">Aquimarina gracilis</name>
    <dbReference type="NCBI Taxonomy" id="874422"/>
    <lineage>
        <taxon>Bacteria</taxon>
        <taxon>Pseudomonadati</taxon>
        <taxon>Bacteroidota</taxon>
        <taxon>Flavobacteriia</taxon>
        <taxon>Flavobacteriales</taxon>
        <taxon>Flavobacteriaceae</taxon>
        <taxon>Aquimarina</taxon>
    </lineage>
</organism>
<feature type="chain" id="PRO_5045608600" description="Lipoprotein" evidence="1">
    <location>
        <begin position="22"/>
        <end position="289"/>
    </location>
</feature>
<gene>
    <name evidence="2" type="ORF">U6A24_14610</name>
</gene>
<evidence type="ECO:0000256" key="1">
    <source>
        <dbReference type="SAM" id="SignalP"/>
    </source>
</evidence>